<organism evidence="2 3">
    <name type="scientific">Rheinheimera mesophila</name>
    <dbReference type="NCBI Taxonomy" id="1547515"/>
    <lineage>
        <taxon>Bacteria</taxon>
        <taxon>Pseudomonadati</taxon>
        <taxon>Pseudomonadota</taxon>
        <taxon>Gammaproteobacteria</taxon>
        <taxon>Chromatiales</taxon>
        <taxon>Chromatiaceae</taxon>
        <taxon>Rheinheimera</taxon>
    </lineage>
</organism>
<dbReference type="Proteomes" id="UP000276260">
    <property type="component" value="Unassembled WGS sequence"/>
</dbReference>
<reference evidence="2 3" key="1">
    <citation type="submission" date="2018-11" db="EMBL/GenBank/DDBJ databases">
        <title>Draft genome analysis of Rheinheimera mesophila isolated from an industrial waste site.</title>
        <authorList>
            <person name="Yu Q."/>
            <person name="Qi Y."/>
            <person name="Zhang H."/>
            <person name="Lu Y."/>
            <person name="Pu J."/>
        </authorList>
    </citation>
    <scope>NUCLEOTIDE SEQUENCE [LARGE SCALE GENOMIC DNA]</scope>
    <source>
        <strain evidence="2 3">IITR13</strain>
    </source>
</reference>
<accession>A0A3P3QD84</accession>
<dbReference type="AlphaFoldDB" id="A0A3P3QD84"/>
<proteinExistence type="predicted"/>
<feature type="signal peptide" evidence="1">
    <location>
        <begin position="1"/>
        <end position="23"/>
    </location>
</feature>
<dbReference type="SUPFAM" id="SSF69318">
    <property type="entry name" value="Integrin alpha N-terminal domain"/>
    <property type="match status" value="1"/>
</dbReference>
<keyword evidence="3" id="KW-1185">Reference proteome</keyword>
<dbReference type="RefSeq" id="WP_125061002.1">
    <property type="nucleotide sequence ID" value="NZ_RRCF01000009.1"/>
</dbReference>
<dbReference type="OrthoDB" id="7054769at2"/>
<comment type="caution">
    <text evidence="2">The sequence shown here is derived from an EMBL/GenBank/DDBJ whole genome shotgun (WGS) entry which is preliminary data.</text>
</comment>
<evidence type="ECO:0000313" key="3">
    <source>
        <dbReference type="Proteomes" id="UP000276260"/>
    </source>
</evidence>
<dbReference type="InterPro" id="IPR028994">
    <property type="entry name" value="Integrin_alpha_N"/>
</dbReference>
<feature type="chain" id="PRO_5017945071" evidence="1">
    <location>
        <begin position="24"/>
        <end position="483"/>
    </location>
</feature>
<name>A0A3P3QD84_9GAMM</name>
<gene>
    <name evidence="2" type="ORF">EIK76_17315</name>
</gene>
<evidence type="ECO:0000256" key="1">
    <source>
        <dbReference type="SAM" id="SignalP"/>
    </source>
</evidence>
<evidence type="ECO:0000313" key="2">
    <source>
        <dbReference type="EMBL" id="RRJ18409.1"/>
    </source>
</evidence>
<sequence length="483" mass="53856">MMKLKYLVALVATLAISAKPVLASEFKQVQVQLEHPANGDSLFIPSAKALLQSGHSSDSRWLSWVDLTSNSARQVPIPTQAQFFQKAQLKGQPVEQLVVFGSQGVSAFNAQDNSWLRLFNTESLYRTVDGKRLFKLDFVHDFNNDTLSDFIVPDFNAHHVYMQQQDGSFTKYSLAVDAKSRLFDENPDYSIRKARFLDWNADGLTDIAFAIDDSLLLYLQTETGFATEVQTIQLGLGLTPDALAEVRGGDGRSFKGLSINRLYEVKDLNNDRIADIIVRQEQFADAVEQSYSYRIHYGSIEQGKLQFKAEPDARINTKGIQSEPEFTDLNNDKKLDFFTPAAEFGIGTLVRALVAGTANMELLFFPQLPSGSFPDKAVYRQDATAQVSIGNAQVNLPVLKVLVSEQTPALLLIGDEDHLKLYQSAKEKLFSSKSIRLKQAIPLNGMLAATADLDQNGKMDLILPFTHLDPEAVRNQLHFVLQQ</sequence>
<keyword evidence="1" id="KW-0732">Signal</keyword>
<dbReference type="Gene3D" id="2.130.10.130">
    <property type="entry name" value="Integrin alpha, N-terminal"/>
    <property type="match status" value="1"/>
</dbReference>
<dbReference type="EMBL" id="RRCF01000009">
    <property type="protein sequence ID" value="RRJ18409.1"/>
    <property type="molecule type" value="Genomic_DNA"/>
</dbReference>
<protein>
    <submittedName>
        <fullName evidence="2">VCBS repeat-containing protein</fullName>
    </submittedName>
</protein>